<feature type="region of interest" description="Disordered" evidence="1">
    <location>
        <begin position="168"/>
        <end position="247"/>
    </location>
</feature>
<accession>A0A6A5TWV3</accession>
<dbReference type="AlphaFoldDB" id="A0A6A5TWV3"/>
<feature type="region of interest" description="Disordered" evidence="1">
    <location>
        <begin position="423"/>
        <end position="449"/>
    </location>
</feature>
<keyword evidence="3" id="KW-1185">Reference proteome</keyword>
<organism evidence="2 3">
    <name type="scientific">Byssothecium circinans</name>
    <dbReference type="NCBI Taxonomy" id="147558"/>
    <lineage>
        <taxon>Eukaryota</taxon>
        <taxon>Fungi</taxon>
        <taxon>Dikarya</taxon>
        <taxon>Ascomycota</taxon>
        <taxon>Pezizomycotina</taxon>
        <taxon>Dothideomycetes</taxon>
        <taxon>Pleosporomycetidae</taxon>
        <taxon>Pleosporales</taxon>
        <taxon>Massarineae</taxon>
        <taxon>Massarinaceae</taxon>
        <taxon>Byssothecium</taxon>
    </lineage>
</organism>
<name>A0A6A5TWV3_9PLEO</name>
<feature type="compositionally biased region" description="Basic and acidic residues" evidence="1">
    <location>
        <begin position="238"/>
        <end position="247"/>
    </location>
</feature>
<dbReference type="EMBL" id="ML976990">
    <property type="protein sequence ID" value="KAF1957101.1"/>
    <property type="molecule type" value="Genomic_DNA"/>
</dbReference>
<dbReference type="OrthoDB" id="3745632at2759"/>
<reference evidence="2" key="1">
    <citation type="journal article" date="2020" name="Stud. Mycol.">
        <title>101 Dothideomycetes genomes: a test case for predicting lifestyles and emergence of pathogens.</title>
        <authorList>
            <person name="Haridas S."/>
            <person name="Albert R."/>
            <person name="Binder M."/>
            <person name="Bloem J."/>
            <person name="Labutti K."/>
            <person name="Salamov A."/>
            <person name="Andreopoulos B."/>
            <person name="Baker S."/>
            <person name="Barry K."/>
            <person name="Bills G."/>
            <person name="Bluhm B."/>
            <person name="Cannon C."/>
            <person name="Castanera R."/>
            <person name="Culley D."/>
            <person name="Daum C."/>
            <person name="Ezra D."/>
            <person name="Gonzalez J."/>
            <person name="Henrissat B."/>
            <person name="Kuo A."/>
            <person name="Liang C."/>
            <person name="Lipzen A."/>
            <person name="Lutzoni F."/>
            <person name="Magnuson J."/>
            <person name="Mondo S."/>
            <person name="Nolan M."/>
            <person name="Ohm R."/>
            <person name="Pangilinan J."/>
            <person name="Park H.-J."/>
            <person name="Ramirez L."/>
            <person name="Alfaro M."/>
            <person name="Sun H."/>
            <person name="Tritt A."/>
            <person name="Yoshinaga Y."/>
            <person name="Zwiers L.-H."/>
            <person name="Turgeon B."/>
            <person name="Goodwin S."/>
            <person name="Spatafora J."/>
            <person name="Crous P."/>
            <person name="Grigoriev I."/>
        </authorList>
    </citation>
    <scope>NUCLEOTIDE SEQUENCE</scope>
    <source>
        <strain evidence="2">CBS 675.92</strain>
    </source>
</reference>
<proteinExistence type="predicted"/>
<feature type="region of interest" description="Disordered" evidence="1">
    <location>
        <begin position="338"/>
        <end position="362"/>
    </location>
</feature>
<dbReference type="Proteomes" id="UP000800035">
    <property type="component" value="Unassembled WGS sequence"/>
</dbReference>
<feature type="compositionally biased region" description="Low complexity" evidence="1">
    <location>
        <begin position="424"/>
        <end position="435"/>
    </location>
</feature>
<evidence type="ECO:0000313" key="2">
    <source>
        <dbReference type="EMBL" id="KAF1957101.1"/>
    </source>
</evidence>
<feature type="compositionally biased region" description="Polar residues" evidence="1">
    <location>
        <begin position="169"/>
        <end position="187"/>
    </location>
</feature>
<evidence type="ECO:0000256" key="1">
    <source>
        <dbReference type="SAM" id="MobiDB-lite"/>
    </source>
</evidence>
<feature type="compositionally biased region" description="Low complexity" evidence="1">
    <location>
        <begin position="203"/>
        <end position="222"/>
    </location>
</feature>
<sequence>MRTHSTPSATYSSNESSHLTNCYFADSVPTIQSKKFTRVPQQIPQIITAPFPKQFIKHLASGTVGPITIILNGNHIVTRAEANLYGTFFKKMVITSPQLLRMFSRDGKSIDVTAATRNRYPFPEFQLVETEPGKFDVGYLELVEYVRDGTRRDGLAVRGQAPEYKMKVTSWNSREATSEPTLPQTLQPKKAPSYALRTQATQSPASTLSRLTSLSSSMTASDTSDEYAALSPKKRKRKAEERHREQLESTIKTKLLPMLDDKDKLTYESIVGNYRTRSRVRGKKYREWFTSRLMRMFGNYGDEKRTSIAAVHNEVVRLQRKLEPKQLYHWELLEDRTEEVDPNDQVATEDGKNGGDEEESSRAKIAYSATILNQHIANKLSLHPTNKRIPTLNMGCNTKNPLSTASSASPLRNCHLLAIDTERANSSSAVSRRSATPQGVGGPRKDELKRSKVSLQLKEICK</sequence>
<gene>
    <name evidence="2" type="ORF">CC80DRAFT_504187</name>
</gene>
<evidence type="ECO:0000313" key="3">
    <source>
        <dbReference type="Proteomes" id="UP000800035"/>
    </source>
</evidence>
<protein>
    <submittedName>
        <fullName evidence="2">Uncharacterized protein</fullName>
    </submittedName>
</protein>